<dbReference type="PANTHER" id="PTHR31871">
    <property type="entry name" value="OS02G0137100 PROTEIN"/>
    <property type="match status" value="1"/>
</dbReference>
<feature type="compositionally biased region" description="Low complexity" evidence="1">
    <location>
        <begin position="39"/>
        <end position="50"/>
    </location>
</feature>
<feature type="region of interest" description="Disordered" evidence="1">
    <location>
        <begin position="1"/>
        <end position="70"/>
    </location>
</feature>
<reference evidence="2" key="1">
    <citation type="submission" date="2021-01" db="EMBL/GenBank/DDBJ databases">
        <authorList>
            <person name="Corre E."/>
            <person name="Pelletier E."/>
            <person name="Niang G."/>
            <person name="Scheremetjew M."/>
            <person name="Finn R."/>
            <person name="Kale V."/>
            <person name="Holt S."/>
            <person name="Cochrane G."/>
            <person name="Meng A."/>
            <person name="Brown T."/>
            <person name="Cohen L."/>
        </authorList>
    </citation>
    <scope>NUCLEOTIDE SEQUENCE</scope>
    <source>
        <strain evidence="2">RCC927</strain>
    </source>
</reference>
<sequence>MGGGGGGTRPSAKSRSGSSASRARKAEGGSKGGGGGAAKNGVAAKAAGKPPAKPRNRAGERKSSKKAPSRAAAALEKRNISCDDIQLVQNLVERCLQLYMNVGEVTHALHHQAKVDPSFTRLVWQKLEEQNPDFFKAYHTRLRVKDQIILFNHLLEQQGQLMRNLGWGWGGPRSGLGGGMHSSGMMGGGGGGGGMMGPPMMGGGAWSGGMQAPTWQGQPGGGMPGAQGPQAGAMGYAPGAGGAAVAPGFDAVMGHTAGGVPGVQSPGFGFGLDPGGLVEPPGGGAGLHNIPRVFSLSDLSNDLTNHIGVDGEDTSLLLQGLSASPSTENLLALSRDAGSILHDV</sequence>
<dbReference type="Pfam" id="PF09713">
    <property type="entry name" value="A_thal_3526"/>
    <property type="match status" value="1"/>
</dbReference>
<dbReference type="PANTHER" id="PTHR31871:SF1">
    <property type="entry name" value="HISTIDINE-TRNA LIGASE"/>
    <property type="match status" value="1"/>
</dbReference>
<protein>
    <submittedName>
        <fullName evidence="2">Uncharacterized protein</fullName>
    </submittedName>
</protein>
<dbReference type="InterPro" id="IPR006476">
    <property type="entry name" value="CHP01589_pln"/>
</dbReference>
<feature type="compositionally biased region" description="Gly residues" evidence="1">
    <location>
        <begin position="29"/>
        <end position="38"/>
    </location>
</feature>
<dbReference type="EMBL" id="HBHY01018237">
    <property type="protein sequence ID" value="CAE0148249.1"/>
    <property type="molecule type" value="Transcribed_RNA"/>
</dbReference>
<dbReference type="AlphaFoldDB" id="A0A7S3BXL3"/>
<proteinExistence type="predicted"/>
<feature type="compositionally biased region" description="Low complexity" evidence="1">
    <location>
        <begin position="11"/>
        <end position="21"/>
    </location>
</feature>
<dbReference type="NCBIfam" id="TIGR01589">
    <property type="entry name" value="A_thal_3526"/>
    <property type="match status" value="1"/>
</dbReference>
<gene>
    <name evidence="2" type="ORF">PSIN1315_LOCUS11743</name>
</gene>
<evidence type="ECO:0000313" key="2">
    <source>
        <dbReference type="EMBL" id="CAE0148249.1"/>
    </source>
</evidence>
<name>A0A7S3BXL3_9VIRI</name>
<accession>A0A7S3BXL3</accession>
<organism evidence="2">
    <name type="scientific">Prasinoderma singulare</name>
    <dbReference type="NCBI Taxonomy" id="676789"/>
    <lineage>
        <taxon>Eukaryota</taxon>
        <taxon>Viridiplantae</taxon>
        <taxon>Prasinodermophyta</taxon>
        <taxon>Prasinodermophyceae</taxon>
        <taxon>Prasinodermales</taxon>
        <taxon>Prasinodermaceae</taxon>
        <taxon>Prasinoderma</taxon>
    </lineage>
</organism>
<evidence type="ECO:0000256" key="1">
    <source>
        <dbReference type="SAM" id="MobiDB-lite"/>
    </source>
</evidence>